<comment type="caution">
    <text evidence="1">The sequence shown here is derived from an EMBL/GenBank/DDBJ whole genome shotgun (WGS) entry which is preliminary data.</text>
</comment>
<gene>
    <name evidence="1" type="ORF">COLO4_16725</name>
</gene>
<organism evidence="1 2">
    <name type="scientific">Corchorus olitorius</name>
    <dbReference type="NCBI Taxonomy" id="93759"/>
    <lineage>
        <taxon>Eukaryota</taxon>
        <taxon>Viridiplantae</taxon>
        <taxon>Streptophyta</taxon>
        <taxon>Embryophyta</taxon>
        <taxon>Tracheophyta</taxon>
        <taxon>Spermatophyta</taxon>
        <taxon>Magnoliopsida</taxon>
        <taxon>eudicotyledons</taxon>
        <taxon>Gunneridae</taxon>
        <taxon>Pentapetalae</taxon>
        <taxon>rosids</taxon>
        <taxon>malvids</taxon>
        <taxon>Malvales</taxon>
        <taxon>Malvaceae</taxon>
        <taxon>Grewioideae</taxon>
        <taxon>Apeibeae</taxon>
        <taxon>Corchorus</taxon>
    </lineage>
</organism>
<reference evidence="2" key="1">
    <citation type="submission" date="2013-09" db="EMBL/GenBank/DDBJ databases">
        <title>Corchorus olitorius genome sequencing.</title>
        <authorList>
            <person name="Alam M."/>
            <person name="Haque M.S."/>
            <person name="Islam M.S."/>
            <person name="Emdad E.M."/>
            <person name="Islam M.M."/>
            <person name="Ahmed B."/>
            <person name="Halim A."/>
            <person name="Hossen Q.M.M."/>
            <person name="Hossain M.Z."/>
            <person name="Ahmed R."/>
            <person name="Khan M.M."/>
            <person name="Islam R."/>
            <person name="Rashid M.M."/>
            <person name="Khan S.A."/>
            <person name="Rahman M.S."/>
            <person name="Alam M."/>
            <person name="Yahiya A.S."/>
            <person name="Khan M.S."/>
            <person name="Azam M.S."/>
            <person name="Haque T."/>
            <person name="Lashkar M.Z.H."/>
            <person name="Akhand A.I."/>
            <person name="Morshed G."/>
            <person name="Roy S."/>
            <person name="Uddin K.S."/>
            <person name="Rabeya T."/>
            <person name="Hossain A.S."/>
            <person name="Chowdhury A."/>
            <person name="Snigdha A.R."/>
            <person name="Mortoza M.S."/>
            <person name="Matin S.A."/>
            <person name="Hoque S.M.E."/>
            <person name="Islam M.K."/>
            <person name="Roy D.K."/>
            <person name="Haider R."/>
            <person name="Moosa M.M."/>
            <person name="Elias S.M."/>
            <person name="Hasan A.M."/>
            <person name="Jahan S."/>
            <person name="Shafiuddin M."/>
            <person name="Mahmood N."/>
            <person name="Shommy N.S."/>
        </authorList>
    </citation>
    <scope>NUCLEOTIDE SEQUENCE [LARGE SCALE GENOMIC DNA]</scope>
    <source>
        <strain evidence="2">cv. O-4</strain>
    </source>
</reference>
<protein>
    <submittedName>
        <fullName evidence="1">Uncharacterized protein</fullName>
    </submittedName>
</protein>
<dbReference type="EMBL" id="AWUE01016240">
    <property type="protein sequence ID" value="OMO93714.1"/>
    <property type="molecule type" value="Genomic_DNA"/>
</dbReference>
<name>A0A1R3JFW6_9ROSI</name>
<sequence length="32" mass="3637">MGCLKKSIREFWRLLITPVRFNTVEDGGTAVV</sequence>
<evidence type="ECO:0000313" key="1">
    <source>
        <dbReference type="EMBL" id="OMO93714.1"/>
    </source>
</evidence>
<accession>A0A1R3JFW6</accession>
<keyword evidence="2" id="KW-1185">Reference proteome</keyword>
<evidence type="ECO:0000313" key="2">
    <source>
        <dbReference type="Proteomes" id="UP000187203"/>
    </source>
</evidence>
<dbReference type="Proteomes" id="UP000187203">
    <property type="component" value="Unassembled WGS sequence"/>
</dbReference>
<proteinExistence type="predicted"/>
<dbReference type="AlphaFoldDB" id="A0A1R3JFW6"/>